<gene>
    <name evidence="6 8" type="primary">tilS</name>
    <name evidence="8" type="ORF">G5V65_05610</name>
</gene>
<evidence type="ECO:0000256" key="1">
    <source>
        <dbReference type="ARBA" id="ARBA00022598"/>
    </source>
</evidence>
<comment type="function">
    <text evidence="6">Ligates lysine onto the cytidine present at position 34 of the AUA codon-specific tRNA(Ile) that contains the anticodon CAU, in an ATP-dependent manner. Cytidine is converted to lysidine, thus changing the amino acid specificity of the tRNA from methionine to isoleucine.</text>
</comment>
<dbReference type="SUPFAM" id="SSF52402">
    <property type="entry name" value="Adenine nucleotide alpha hydrolases-like"/>
    <property type="match status" value="1"/>
</dbReference>
<comment type="subcellular location">
    <subcellularLocation>
        <location evidence="6">Cytoplasm</location>
    </subcellularLocation>
</comment>
<dbReference type="GO" id="GO:0032267">
    <property type="term" value="F:tRNA(Ile)-lysidine synthase activity"/>
    <property type="evidence" value="ECO:0007669"/>
    <property type="project" value="UniProtKB-EC"/>
</dbReference>
<sequence>MSLTRDVADIFRRGLGPAAKEALGLAVSGGGDSLALLYLAVEAGLRPRVATVDHGLRPEAAAEAAMVAGICADLGVAHDTLTWSWGGTGNLQDAARRARTGLLSDWAKGHGIGCVALGHTRDDVAETFLMRLARDAGVDGLAAMAARREIAGVVFLRPLLGVARAELRRWLLDRGLPWVEDPSNEDARFDRVRARRAVQAMAEVGAGADQIAALAGRMADVRAALEAVTADAAARMARIDGGDVILETAGLAALPAEIRRRLLRAAVMWIASAEYGPRGAEMERFIAAALAGRPATLAGCRSSHARGRMRLTRELRAVAALEVPAGEAWDGRWRISGPDSKGLTLRALGEAGLGLCPDWRSAAVPRASLLASPALWQGERLVAAPLAGFGGGWVLSCAGPTGPLSAAPLSH</sequence>
<organism evidence="8 9">
    <name type="scientific">Paragemmobacter kunshanensis</name>
    <dbReference type="NCBI Taxonomy" id="2583234"/>
    <lineage>
        <taxon>Bacteria</taxon>
        <taxon>Pseudomonadati</taxon>
        <taxon>Pseudomonadota</taxon>
        <taxon>Alphaproteobacteria</taxon>
        <taxon>Rhodobacterales</taxon>
        <taxon>Paracoccaceae</taxon>
        <taxon>Paragemmobacter</taxon>
    </lineage>
</organism>
<protein>
    <recommendedName>
        <fullName evidence="6">tRNA(Ile)-lysidine synthase</fullName>
        <ecNumber evidence="6">6.3.4.19</ecNumber>
    </recommendedName>
    <alternativeName>
        <fullName evidence="6">tRNA(Ile)-2-lysyl-cytidine synthase</fullName>
    </alternativeName>
    <alternativeName>
        <fullName evidence="6">tRNA(Ile)-lysidine synthetase</fullName>
    </alternativeName>
</protein>
<comment type="catalytic activity">
    <reaction evidence="5 6">
        <text>cytidine(34) in tRNA(Ile2) + L-lysine + ATP = lysidine(34) in tRNA(Ile2) + AMP + diphosphate + H(+)</text>
        <dbReference type="Rhea" id="RHEA:43744"/>
        <dbReference type="Rhea" id="RHEA-COMP:10625"/>
        <dbReference type="Rhea" id="RHEA-COMP:10670"/>
        <dbReference type="ChEBI" id="CHEBI:15378"/>
        <dbReference type="ChEBI" id="CHEBI:30616"/>
        <dbReference type="ChEBI" id="CHEBI:32551"/>
        <dbReference type="ChEBI" id="CHEBI:33019"/>
        <dbReference type="ChEBI" id="CHEBI:82748"/>
        <dbReference type="ChEBI" id="CHEBI:83665"/>
        <dbReference type="ChEBI" id="CHEBI:456215"/>
        <dbReference type="EC" id="6.3.4.19"/>
    </reaction>
</comment>
<dbReference type="GO" id="GO:0005524">
    <property type="term" value="F:ATP binding"/>
    <property type="evidence" value="ECO:0007669"/>
    <property type="project" value="UniProtKB-UniRule"/>
</dbReference>
<dbReference type="EC" id="6.3.4.19" evidence="6"/>
<dbReference type="HAMAP" id="MF_01161">
    <property type="entry name" value="tRNA_Ile_lys_synt"/>
    <property type="match status" value="1"/>
</dbReference>
<keyword evidence="2 6" id="KW-0819">tRNA processing</keyword>
<comment type="caution">
    <text evidence="8">The sequence shown here is derived from an EMBL/GenBank/DDBJ whole genome shotgun (WGS) entry which is preliminary data.</text>
</comment>
<dbReference type="PANTHER" id="PTHR43033">
    <property type="entry name" value="TRNA(ILE)-LYSIDINE SYNTHASE-RELATED"/>
    <property type="match status" value="1"/>
</dbReference>
<keyword evidence="1 6" id="KW-0436">Ligase</keyword>
<keyword evidence="3 6" id="KW-0547">Nucleotide-binding</keyword>
<dbReference type="PANTHER" id="PTHR43033:SF1">
    <property type="entry name" value="TRNA(ILE)-LYSIDINE SYNTHASE-RELATED"/>
    <property type="match status" value="1"/>
</dbReference>
<proteinExistence type="inferred from homology"/>
<dbReference type="InterPro" id="IPR011063">
    <property type="entry name" value="TilS/TtcA_N"/>
</dbReference>
<evidence type="ECO:0000256" key="3">
    <source>
        <dbReference type="ARBA" id="ARBA00022741"/>
    </source>
</evidence>
<feature type="domain" description="tRNA(Ile)-lysidine/2-thiocytidine synthase N-terminal" evidence="7">
    <location>
        <begin position="24"/>
        <end position="196"/>
    </location>
</feature>
<dbReference type="AlphaFoldDB" id="A0A6M1TYT8"/>
<evidence type="ECO:0000256" key="6">
    <source>
        <dbReference type="HAMAP-Rule" id="MF_01161"/>
    </source>
</evidence>
<dbReference type="Gene3D" id="3.40.50.620">
    <property type="entry name" value="HUPs"/>
    <property type="match status" value="1"/>
</dbReference>
<dbReference type="InterPro" id="IPR012094">
    <property type="entry name" value="tRNA_Ile_lys_synt"/>
</dbReference>
<dbReference type="CDD" id="cd01992">
    <property type="entry name" value="TilS_N"/>
    <property type="match status" value="1"/>
</dbReference>
<comment type="similarity">
    <text evidence="6">Belongs to the tRNA(Ile)-lysidine synthase family.</text>
</comment>
<feature type="binding site" evidence="6">
    <location>
        <begin position="28"/>
        <end position="33"/>
    </location>
    <ligand>
        <name>ATP</name>
        <dbReference type="ChEBI" id="CHEBI:30616"/>
    </ligand>
</feature>
<keyword evidence="9" id="KW-1185">Reference proteome</keyword>
<comment type="domain">
    <text evidence="6">The N-terminal region contains the highly conserved SGGXDS motif, predicted to be a P-loop motif involved in ATP binding.</text>
</comment>
<dbReference type="NCBIfam" id="TIGR02432">
    <property type="entry name" value="lysidine_TilS_N"/>
    <property type="match status" value="1"/>
</dbReference>
<evidence type="ECO:0000313" key="8">
    <source>
        <dbReference type="EMBL" id="NGQ90364.1"/>
    </source>
</evidence>
<keyword evidence="6" id="KW-0963">Cytoplasm</keyword>
<accession>A0A6M1TYT8</accession>
<keyword evidence="4 6" id="KW-0067">ATP-binding</keyword>
<dbReference type="Pfam" id="PF01171">
    <property type="entry name" value="ATP_bind_3"/>
    <property type="match status" value="1"/>
</dbReference>
<dbReference type="Proteomes" id="UP000474758">
    <property type="component" value="Unassembled WGS sequence"/>
</dbReference>
<dbReference type="EMBL" id="JAALFE010000004">
    <property type="protein sequence ID" value="NGQ90364.1"/>
    <property type="molecule type" value="Genomic_DNA"/>
</dbReference>
<dbReference type="InterPro" id="IPR014729">
    <property type="entry name" value="Rossmann-like_a/b/a_fold"/>
</dbReference>
<evidence type="ECO:0000256" key="2">
    <source>
        <dbReference type="ARBA" id="ARBA00022694"/>
    </source>
</evidence>
<evidence type="ECO:0000313" key="9">
    <source>
        <dbReference type="Proteomes" id="UP000474758"/>
    </source>
</evidence>
<reference evidence="8 9" key="1">
    <citation type="submission" date="2020-02" db="EMBL/GenBank/DDBJ databases">
        <title>Rhodobacter translucens sp. nov., a novel bacterium isolated from activated sludge.</title>
        <authorList>
            <person name="Liu J."/>
        </authorList>
    </citation>
    <scope>NUCLEOTIDE SEQUENCE [LARGE SCALE GENOMIC DNA]</scope>
    <source>
        <strain evidence="8 9">HX-7-19</strain>
    </source>
</reference>
<name>A0A6M1TYT8_9RHOB</name>
<dbReference type="GO" id="GO:0006400">
    <property type="term" value="P:tRNA modification"/>
    <property type="evidence" value="ECO:0007669"/>
    <property type="project" value="UniProtKB-UniRule"/>
</dbReference>
<dbReference type="InterPro" id="IPR012795">
    <property type="entry name" value="tRNA_Ile_lys_synt_N"/>
</dbReference>
<evidence type="ECO:0000256" key="4">
    <source>
        <dbReference type="ARBA" id="ARBA00022840"/>
    </source>
</evidence>
<dbReference type="GO" id="GO:0005737">
    <property type="term" value="C:cytoplasm"/>
    <property type="evidence" value="ECO:0007669"/>
    <property type="project" value="UniProtKB-SubCell"/>
</dbReference>
<evidence type="ECO:0000256" key="5">
    <source>
        <dbReference type="ARBA" id="ARBA00048539"/>
    </source>
</evidence>
<evidence type="ECO:0000259" key="7">
    <source>
        <dbReference type="Pfam" id="PF01171"/>
    </source>
</evidence>